<gene>
    <name evidence="1" type="ORF">THF1A12_570013</name>
</gene>
<sequence>MAEKLMYLGFFSGNAHVSIEILGYVTAITARNVWCTNVIAVNVT</sequence>
<protein>
    <submittedName>
        <fullName evidence="1">Uncharacterized protein</fullName>
    </submittedName>
</protein>
<accession>A0AAU9QYH4</accession>
<organism evidence="1 2">
    <name type="scientific">Vibrio jasicida</name>
    <dbReference type="NCBI Taxonomy" id="766224"/>
    <lineage>
        <taxon>Bacteria</taxon>
        <taxon>Pseudomonadati</taxon>
        <taxon>Pseudomonadota</taxon>
        <taxon>Gammaproteobacteria</taxon>
        <taxon>Vibrionales</taxon>
        <taxon>Vibrionaceae</taxon>
        <taxon>Vibrio</taxon>
    </lineage>
</organism>
<proteinExistence type="predicted"/>
<evidence type="ECO:0000313" key="1">
    <source>
        <dbReference type="EMBL" id="CAH1602360.1"/>
    </source>
</evidence>
<comment type="caution">
    <text evidence="1">The sequence shown here is derived from an EMBL/GenBank/DDBJ whole genome shotgun (WGS) entry which is preliminary data.</text>
</comment>
<reference evidence="1" key="1">
    <citation type="submission" date="2022-01" db="EMBL/GenBank/DDBJ databases">
        <authorList>
            <person name="Lagorce A."/>
        </authorList>
    </citation>
    <scope>NUCLEOTIDE SEQUENCE</scope>
    <source>
        <strain evidence="1">Th15_F1_A12</strain>
    </source>
</reference>
<dbReference type="AlphaFoldDB" id="A0AAU9QYH4"/>
<dbReference type="EMBL" id="CAKMUD010000113">
    <property type="protein sequence ID" value="CAH1602360.1"/>
    <property type="molecule type" value="Genomic_DNA"/>
</dbReference>
<dbReference type="Proteomes" id="UP001295462">
    <property type="component" value="Unassembled WGS sequence"/>
</dbReference>
<name>A0AAU9QYH4_9VIBR</name>
<evidence type="ECO:0000313" key="2">
    <source>
        <dbReference type="Proteomes" id="UP001295462"/>
    </source>
</evidence>